<dbReference type="InterPro" id="IPR050361">
    <property type="entry name" value="MPP/UQCRC_Complex"/>
</dbReference>
<dbReference type="EMBL" id="CAADRM010000158">
    <property type="protein sequence ID" value="VFU18846.1"/>
    <property type="molecule type" value="Genomic_DNA"/>
</dbReference>
<dbReference type="GO" id="GO:0046872">
    <property type="term" value="F:metal ion binding"/>
    <property type="evidence" value="ECO:0007669"/>
    <property type="project" value="InterPro"/>
</dbReference>
<feature type="domain" description="Peptidase M16 C-terminal" evidence="4">
    <location>
        <begin position="219"/>
        <end position="385"/>
    </location>
</feature>
<dbReference type="InterPro" id="IPR011249">
    <property type="entry name" value="Metalloenz_LuxS/M16"/>
</dbReference>
<evidence type="ECO:0000259" key="4">
    <source>
        <dbReference type="Pfam" id="PF05193"/>
    </source>
</evidence>
<evidence type="ECO:0000313" key="5">
    <source>
        <dbReference type="EMBL" id="VFU18846.1"/>
    </source>
</evidence>
<feature type="region of interest" description="Disordered" evidence="2">
    <location>
        <begin position="452"/>
        <end position="472"/>
    </location>
</feature>
<sequence>MSLQKTPQKRQYRSCIPAAALIVLPVMAAFAVLPPAAPAQSTLPAGEKNIARATLDNGLQVVVVRNTLSPVATTVISYKAGASESPAGFPGTAHALEHMMFRGSPGLSAGQLAHITAALGGMFNALTRQSATQYFFTVPAADLEIALQIEALRMQGVLGREEAWDQERGAMLQEVARNHSMPEYMLYTRLREALFKGTPYERDALGTRASLEETTVGMLGRFHKAWYGPNNAVLVVAGDVDPQDTLEKIGRLFGGIPARDIPGRPGVDLKPVERQTIRLKTDKPYGSVVMAVRMPGYSSPDYAAARVLSDILNNPRGVLYALVPQGKALDTGFQMDTYPEAGMGYAVALFPQGSDPQNLERELKEVLSRLARDGVSEEMVTTAKRRTMTSVELEKNSVTGLAMAWSTALAVEGRTSPEEILYAIEKVTARDVNRLARACLDLESSVTGILVPEPSGGPAPSPDSFGGPESFTPESVETVALPPWAKKTLERLSVPESTVSPVVSTLSNGIQLIVQPVSVSETVSVYGHVKNTPELQVPKGREGVNEVLDNLFSYGTTSLGREEFQQALDEIGAFVTPGADFTLQVLAGYADRGMELLADNILRPALPKEAFQTVRSQVAATVAGLLKSPGYLTERAVRKAIYPGNDPTLRQATPETVTSLSLNDVKDYYRSVFRPDMTTIVVIGRIAPETARTLVEKHFGGWNAPQAPKPDVLLPPVPLNGPSHTRVPNESRVQDRVVLAQTLGLNRSHPDYYALQLGNHVLGGAFYATRLYRDLRERTGLVYHVSSSFDMSQRRGRYAVEYACDPSNVAKARAIVERNLADMQKNPVTPDELLRAKALLLRKIPLSESSVRSIAQGFIHRTRLDLPLDEPIRAAHRYLALSAPEVRDAFARWVRIGDLVEVVEGPASR</sequence>
<gene>
    <name evidence="5" type="primary">ptrA</name>
    <name evidence="5" type="ORF">SCFA_90050</name>
</gene>
<dbReference type="GO" id="GO:0006508">
    <property type="term" value="P:proteolysis"/>
    <property type="evidence" value="ECO:0007669"/>
    <property type="project" value="UniProtKB-KW"/>
</dbReference>
<dbReference type="SUPFAM" id="SSF63411">
    <property type="entry name" value="LuxS/MPP-like metallohydrolase"/>
    <property type="match status" value="4"/>
</dbReference>
<name>A0A485M5J5_9ZZZZ</name>
<dbReference type="InterPro" id="IPR007863">
    <property type="entry name" value="Peptidase_M16_C"/>
</dbReference>
<feature type="domain" description="Peptidase M16 N-terminal" evidence="3">
    <location>
        <begin position="61"/>
        <end position="207"/>
    </location>
</feature>
<dbReference type="PANTHER" id="PTHR11851:SF49">
    <property type="entry name" value="MITOCHONDRIAL-PROCESSING PEPTIDASE SUBUNIT ALPHA"/>
    <property type="match status" value="1"/>
</dbReference>
<dbReference type="GO" id="GO:0004222">
    <property type="term" value="F:metalloendopeptidase activity"/>
    <property type="evidence" value="ECO:0007669"/>
    <property type="project" value="UniProtKB-EC"/>
</dbReference>
<reference evidence="5" key="1">
    <citation type="submission" date="2019-03" db="EMBL/GenBank/DDBJ databases">
        <authorList>
            <person name="Hao L."/>
        </authorList>
    </citation>
    <scope>NUCLEOTIDE SEQUENCE</scope>
</reference>
<organism evidence="5">
    <name type="scientific">anaerobic digester metagenome</name>
    <dbReference type="NCBI Taxonomy" id="1263854"/>
    <lineage>
        <taxon>unclassified sequences</taxon>
        <taxon>metagenomes</taxon>
        <taxon>ecological metagenomes</taxon>
    </lineage>
</organism>
<dbReference type="AlphaFoldDB" id="A0A485M5J5"/>
<protein>
    <submittedName>
        <fullName evidence="5">Protease 3</fullName>
        <ecNumber evidence="5">3.4.24.55</ecNumber>
    </submittedName>
</protein>
<feature type="domain" description="Peptidase M16 C-terminal" evidence="4">
    <location>
        <begin position="659"/>
        <end position="840"/>
    </location>
</feature>
<dbReference type="Gene3D" id="3.30.830.10">
    <property type="entry name" value="Metalloenzyme, LuxS/M16 peptidase-like"/>
    <property type="match status" value="4"/>
</dbReference>
<comment type="similarity">
    <text evidence="1">Belongs to the peptidase M16 family.</text>
</comment>
<keyword evidence="5" id="KW-0378">Hydrolase</keyword>
<evidence type="ECO:0000259" key="3">
    <source>
        <dbReference type="Pfam" id="PF00675"/>
    </source>
</evidence>
<keyword evidence="5" id="KW-0645">Protease</keyword>
<dbReference type="Pfam" id="PF00675">
    <property type="entry name" value="Peptidase_M16"/>
    <property type="match status" value="1"/>
</dbReference>
<proteinExistence type="inferred from homology"/>
<accession>A0A485M5J5</accession>
<dbReference type="EC" id="3.4.24.55" evidence="5"/>
<dbReference type="PANTHER" id="PTHR11851">
    <property type="entry name" value="METALLOPROTEASE"/>
    <property type="match status" value="1"/>
</dbReference>
<evidence type="ECO:0000256" key="2">
    <source>
        <dbReference type="SAM" id="MobiDB-lite"/>
    </source>
</evidence>
<dbReference type="InterPro" id="IPR011765">
    <property type="entry name" value="Pept_M16_N"/>
</dbReference>
<evidence type="ECO:0000256" key="1">
    <source>
        <dbReference type="ARBA" id="ARBA00007261"/>
    </source>
</evidence>
<dbReference type="Pfam" id="PF05193">
    <property type="entry name" value="Peptidase_M16_C"/>
    <property type="match status" value="2"/>
</dbReference>